<name>A0A318J7K7_9BURK</name>
<dbReference type="AlphaFoldDB" id="A0A318J7K7"/>
<comment type="caution">
    <text evidence="1">The sequence shown here is derived from an EMBL/GenBank/DDBJ whole genome shotgun (WGS) entry which is preliminary data.</text>
</comment>
<dbReference type="RefSeq" id="WP_146218835.1">
    <property type="nucleotide sequence ID" value="NZ_QJKB01000003.1"/>
</dbReference>
<dbReference type="OrthoDB" id="5396211at2"/>
<gene>
    <name evidence="1" type="ORF">DFR42_103314</name>
</gene>
<dbReference type="EMBL" id="QJKB01000003">
    <property type="protein sequence ID" value="PXX44045.1"/>
    <property type="molecule type" value="Genomic_DNA"/>
</dbReference>
<dbReference type="Gene3D" id="1.20.1270.360">
    <property type="match status" value="1"/>
</dbReference>
<reference evidence="1 2" key="1">
    <citation type="submission" date="2018-05" db="EMBL/GenBank/DDBJ databases">
        <title>Genomic Encyclopedia of Type Strains, Phase IV (KMG-IV): sequencing the most valuable type-strain genomes for metagenomic binning, comparative biology and taxonomic classification.</title>
        <authorList>
            <person name="Goeker M."/>
        </authorList>
    </citation>
    <scope>NUCLEOTIDE SEQUENCE [LARGE SCALE GENOMIC DNA]</scope>
    <source>
        <strain evidence="1 2">DSM 19792</strain>
    </source>
</reference>
<accession>A0A318J7K7</accession>
<dbReference type="Pfam" id="PF03860">
    <property type="entry name" value="Csp"/>
    <property type="match status" value="1"/>
</dbReference>
<dbReference type="PANTHER" id="PTHR37310:SF1">
    <property type="entry name" value="CYTOPLASMIC PROTEIN"/>
    <property type="match status" value="1"/>
</dbReference>
<dbReference type="CDD" id="cd08026">
    <property type="entry name" value="DUF326"/>
    <property type="match status" value="1"/>
</dbReference>
<dbReference type="PANTHER" id="PTHR37310">
    <property type="entry name" value="CYTOPLASMIC PROTEIN-RELATED"/>
    <property type="match status" value="1"/>
</dbReference>
<dbReference type="InterPro" id="IPR005560">
    <property type="entry name" value="Csp_YhjQ"/>
</dbReference>
<evidence type="ECO:0000313" key="2">
    <source>
        <dbReference type="Proteomes" id="UP000247792"/>
    </source>
</evidence>
<evidence type="ECO:0000313" key="1">
    <source>
        <dbReference type="EMBL" id="PXX44045.1"/>
    </source>
</evidence>
<keyword evidence="2" id="KW-1185">Reference proteome</keyword>
<dbReference type="InterPro" id="IPR044543">
    <property type="entry name" value="YHJQ-like"/>
</dbReference>
<evidence type="ECO:0008006" key="3">
    <source>
        <dbReference type="Google" id="ProtNLM"/>
    </source>
</evidence>
<proteinExistence type="predicted"/>
<organism evidence="1 2">
    <name type="scientific">Undibacterium pigrum</name>
    <dbReference type="NCBI Taxonomy" id="401470"/>
    <lineage>
        <taxon>Bacteria</taxon>
        <taxon>Pseudomonadati</taxon>
        <taxon>Pseudomonadota</taxon>
        <taxon>Betaproteobacteria</taxon>
        <taxon>Burkholderiales</taxon>
        <taxon>Oxalobacteraceae</taxon>
        <taxon>Undibacterium</taxon>
    </lineage>
</organism>
<dbReference type="Proteomes" id="UP000247792">
    <property type="component" value="Unassembled WGS sequence"/>
</dbReference>
<protein>
    <recommendedName>
        <fullName evidence="3">Ferredoxin</fullName>
    </recommendedName>
</protein>
<sequence>MKLKPLNEKMEQCLANCLECHRICTATAAHVMHGDSHHSEVLHLVSLLDCAQICLVHADFMARRSPHHSHLARECAEICISCATFCEAHSDADGMMTECAKACRACADSCTDM</sequence>